<keyword evidence="3" id="KW-1185">Reference proteome</keyword>
<evidence type="ECO:0000313" key="2">
    <source>
        <dbReference type="EMBL" id="EYB98170.1"/>
    </source>
</evidence>
<comment type="caution">
    <text evidence="2">The sequence shown here is derived from an EMBL/GenBank/DDBJ whole genome shotgun (WGS) entry which is preliminary data.</text>
</comment>
<evidence type="ECO:0000256" key="1">
    <source>
        <dbReference type="SAM" id="Phobius"/>
    </source>
</evidence>
<feature type="transmembrane region" description="Helical" evidence="1">
    <location>
        <begin position="20"/>
        <end position="46"/>
    </location>
</feature>
<name>A0A016T614_9BILA</name>
<evidence type="ECO:0000313" key="3">
    <source>
        <dbReference type="Proteomes" id="UP000024635"/>
    </source>
</evidence>
<keyword evidence="1" id="KW-1133">Transmembrane helix</keyword>
<reference evidence="3" key="1">
    <citation type="journal article" date="2015" name="Nat. Genet.">
        <title>The genome and transcriptome of the zoonotic hookworm Ancylostoma ceylanicum identify infection-specific gene families.</title>
        <authorList>
            <person name="Schwarz E.M."/>
            <person name="Hu Y."/>
            <person name="Antoshechkin I."/>
            <person name="Miller M.M."/>
            <person name="Sternberg P.W."/>
            <person name="Aroian R.V."/>
        </authorList>
    </citation>
    <scope>NUCLEOTIDE SEQUENCE</scope>
    <source>
        <strain evidence="3">HY135</strain>
    </source>
</reference>
<sequence>MELADDLRTWFASMSRLKVVPLHVLSVVVVLFARSTSTLVCLEVFILGSPLENDFIDSAPRSLQRNHFRYSSLGLAFIPSSCCYGTPGLGTAVFPMAKG</sequence>
<keyword evidence="1" id="KW-0472">Membrane</keyword>
<organism evidence="2 3">
    <name type="scientific">Ancylostoma ceylanicum</name>
    <dbReference type="NCBI Taxonomy" id="53326"/>
    <lineage>
        <taxon>Eukaryota</taxon>
        <taxon>Metazoa</taxon>
        <taxon>Ecdysozoa</taxon>
        <taxon>Nematoda</taxon>
        <taxon>Chromadorea</taxon>
        <taxon>Rhabditida</taxon>
        <taxon>Rhabditina</taxon>
        <taxon>Rhabditomorpha</taxon>
        <taxon>Strongyloidea</taxon>
        <taxon>Ancylostomatidae</taxon>
        <taxon>Ancylostomatinae</taxon>
        <taxon>Ancylostoma</taxon>
    </lineage>
</organism>
<gene>
    <name evidence="2" type="primary">Acey_s0133.g1747</name>
    <name evidence="2" type="ORF">Y032_0133g1747</name>
</gene>
<dbReference type="Proteomes" id="UP000024635">
    <property type="component" value="Unassembled WGS sequence"/>
</dbReference>
<dbReference type="AlphaFoldDB" id="A0A016T614"/>
<dbReference type="EMBL" id="JARK01001469">
    <property type="protein sequence ID" value="EYB98170.1"/>
    <property type="molecule type" value="Genomic_DNA"/>
</dbReference>
<keyword evidence="1" id="KW-0812">Transmembrane</keyword>
<proteinExistence type="predicted"/>
<protein>
    <submittedName>
        <fullName evidence="2">Uncharacterized protein</fullName>
    </submittedName>
</protein>
<accession>A0A016T614</accession>